<reference evidence="2 3" key="1">
    <citation type="journal article" date="2017" name="PLoS Biol.">
        <title>The sea cucumber genome provides insights into morphological evolution and visceral regeneration.</title>
        <authorList>
            <person name="Zhang X."/>
            <person name="Sun L."/>
            <person name="Yuan J."/>
            <person name="Sun Y."/>
            <person name="Gao Y."/>
            <person name="Zhang L."/>
            <person name="Li S."/>
            <person name="Dai H."/>
            <person name="Hamel J.F."/>
            <person name="Liu C."/>
            <person name="Yu Y."/>
            <person name="Liu S."/>
            <person name="Lin W."/>
            <person name="Guo K."/>
            <person name="Jin S."/>
            <person name="Xu P."/>
            <person name="Storey K.B."/>
            <person name="Huan P."/>
            <person name="Zhang T."/>
            <person name="Zhou Y."/>
            <person name="Zhang J."/>
            <person name="Lin C."/>
            <person name="Li X."/>
            <person name="Xing L."/>
            <person name="Huo D."/>
            <person name="Sun M."/>
            <person name="Wang L."/>
            <person name="Mercier A."/>
            <person name="Li F."/>
            <person name="Yang H."/>
            <person name="Xiang J."/>
        </authorList>
    </citation>
    <scope>NUCLEOTIDE SEQUENCE [LARGE SCALE GENOMIC DNA]</scope>
    <source>
        <strain evidence="2">Shaxun</strain>
        <tissue evidence="2">Muscle</tissue>
    </source>
</reference>
<evidence type="ECO:0000313" key="2">
    <source>
        <dbReference type="EMBL" id="PIK58974.1"/>
    </source>
</evidence>
<name>A0A2G8LFF1_STIJA</name>
<keyword evidence="2" id="KW-0418">Kinase</keyword>
<accession>A0A2G8LFF1</accession>
<proteinExistence type="predicted"/>
<dbReference type="STRING" id="307972.A0A2G8LFF1"/>
<feature type="compositionally biased region" description="Polar residues" evidence="1">
    <location>
        <begin position="91"/>
        <end position="110"/>
    </location>
</feature>
<feature type="compositionally biased region" description="Polar residues" evidence="1">
    <location>
        <begin position="176"/>
        <end position="190"/>
    </location>
</feature>
<feature type="region of interest" description="Disordered" evidence="1">
    <location>
        <begin position="1"/>
        <end position="218"/>
    </location>
</feature>
<dbReference type="EMBL" id="MRZV01000096">
    <property type="protein sequence ID" value="PIK58974.1"/>
    <property type="molecule type" value="Genomic_DNA"/>
</dbReference>
<dbReference type="OrthoDB" id="346907at2759"/>
<feature type="compositionally biased region" description="Polar residues" evidence="1">
    <location>
        <begin position="1"/>
        <end position="14"/>
    </location>
</feature>
<keyword evidence="2" id="KW-0808">Transferase</keyword>
<protein>
    <submittedName>
        <fullName evidence="2">Putative serine/threonine-protein kinase unc-51 isoform X2</fullName>
    </submittedName>
</protein>
<feature type="compositionally biased region" description="Low complexity" evidence="1">
    <location>
        <begin position="36"/>
        <end position="68"/>
    </location>
</feature>
<keyword evidence="3" id="KW-1185">Reference proteome</keyword>
<feature type="compositionally biased region" description="Low complexity" evidence="1">
    <location>
        <begin position="134"/>
        <end position="145"/>
    </location>
</feature>
<dbReference type="Proteomes" id="UP000230750">
    <property type="component" value="Unassembled WGS sequence"/>
</dbReference>
<sequence length="460" mass="49621">MPRGQPSVQPSGAQASPPFPSHFSTPFGTGDNGHDSSPSPSGRPSSLQLGSESPQSQPPKKSTKLSPKAIPANALVLHRTSPHATQKRTKVSSPTPGTTLSPITYSSSLPTGGFSIESAIPLPLLRSDRRKEGSPSSGESDSPKSWAKKSPPNPLRKHTETTPPRLIKSPTRRKTSSPARLTSPQQFTSPPSLPAIQAGPASRHDSSPSESAIYKYEPKGTNILRSDGRWLQFTERQHPFRRSASFSRIADQNALRAAFDSLPKTPSASLEGIPGACLAVTPPTFPTFFIGASQSRRSSQYGEGSPSSQGSITFAASPPNMEGPITFEAPELVEETIMKPEHNETVERLNIMYGIVSAIMELAQSRSDPLAESVYYKDIASSASHICFISENQRRAEQIVLYARAMQLLTAALKLAKDEIKLNKLMNSKAVRNGKLGLDVLLHGVQDTVASDWQTQKRNS</sequence>
<evidence type="ECO:0000313" key="3">
    <source>
        <dbReference type="Proteomes" id="UP000230750"/>
    </source>
</evidence>
<dbReference type="AlphaFoldDB" id="A0A2G8LFF1"/>
<evidence type="ECO:0000256" key="1">
    <source>
        <dbReference type="SAM" id="MobiDB-lite"/>
    </source>
</evidence>
<comment type="caution">
    <text evidence="2">The sequence shown here is derived from an EMBL/GenBank/DDBJ whole genome shotgun (WGS) entry which is preliminary data.</text>
</comment>
<dbReference type="GO" id="GO:0016301">
    <property type="term" value="F:kinase activity"/>
    <property type="evidence" value="ECO:0007669"/>
    <property type="project" value="UniProtKB-KW"/>
</dbReference>
<organism evidence="2 3">
    <name type="scientific">Stichopus japonicus</name>
    <name type="common">Sea cucumber</name>
    <dbReference type="NCBI Taxonomy" id="307972"/>
    <lineage>
        <taxon>Eukaryota</taxon>
        <taxon>Metazoa</taxon>
        <taxon>Echinodermata</taxon>
        <taxon>Eleutherozoa</taxon>
        <taxon>Echinozoa</taxon>
        <taxon>Holothuroidea</taxon>
        <taxon>Aspidochirotacea</taxon>
        <taxon>Aspidochirotida</taxon>
        <taxon>Stichopodidae</taxon>
        <taxon>Apostichopus</taxon>
    </lineage>
</organism>
<gene>
    <name evidence="2" type="ORF">BSL78_04074</name>
</gene>